<sequence>MKITYEVRAGEFMRQLHYSSSVLLLLGTVVWGLLGRFRYALVALGLGGLAVLAGFGAVDDLLYGTTLGKVPVPLWYWAHVAVAVGLGAVLVVSSRREAVQQPRTLGFVALSLGVTALLVLWF</sequence>
<feature type="transmembrane region" description="Helical" evidence="1">
    <location>
        <begin position="74"/>
        <end position="92"/>
    </location>
</feature>
<dbReference type="Proteomes" id="UP001596137">
    <property type="component" value="Unassembled WGS sequence"/>
</dbReference>
<proteinExistence type="predicted"/>
<accession>A0ABW1NJ85</accession>
<feature type="transmembrane region" description="Helical" evidence="1">
    <location>
        <begin position="39"/>
        <end position="58"/>
    </location>
</feature>
<protein>
    <recommendedName>
        <fullName evidence="4">DUF2231 domain-containing protein</fullName>
    </recommendedName>
</protein>
<evidence type="ECO:0000256" key="1">
    <source>
        <dbReference type="SAM" id="Phobius"/>
    </source>
</evidence>
<feature type="transmembrane region" description="Helical" evidence="1">
    <location>
        <begin position="104"/>
        <end position="121"/>
    </location>
</feature>
<keyword evidence="3" id="KW-1185">Reference proteome</keyword>
<reference evidence="3" key="1">
    <citation type="journal article" date="2019" name="Int. J. Syst. Evol. Microbiol.">
        <title>The Global Catalogue of Microorganisms (GCM) 10K type strain sequencing project: providing services to taxonomists for standard genome sequencing and annotation.</title>
        <authorList>
            <consortium name="The Broad Institute Genomics Platform"/>
            <consortium name="The Broad Institute Genome Sequencing Center for Infectious Disease"/>
            <person name="Wu L."/>
            <person name="Ma J."/>
        </authorList>
    </citation>
    <scope>NUCLEOTIDE SEQUENCE [LARGE SCALE GENOMIC DNA]</scope>
    <source>
        <strain evidence="3">JCM 30346</strain>
    </source>
</reference>
<keyword evidence="1" id="KW-1133">Transmembrane helix</keyword>
<evidence type="ECO:0000313" key="2">
    <source>
        <dbReference type="EMBL" id="MFC6082167.1"/>
    </source>
</evidence>
<evidence type="ECO:0008006" key="4">
    <source>
        <dbReference type="Google" id="ProtNLM"/>
    </source>
</evidence>
<keyword evidence="1" id="KW-0472">Membrane</keyword>
<organism evidence="2 3">
    <name type="scientific">Sphaerisporangium aureirubrum</name>
    <dbReference type="NCBI Taxonomy" id="1544736"/>
    <lineage>
        <taxon>Bacteria</taxon>
        <taxon>Bacillati</taxon>
        <taxon>Actinomycetota</taxon>
        <taxon>Actinomycetes</taxon>
        <taxon>Streptosporangiales</taxon>
        <taxon>Streptosporangiaceae</taxon>
        <taxon>Sphaerisporangium</taxon>
    </lineage>
</organism>
<feature type="transmembrane region" description="Helical" evidence="1">
    <location>
        <begin position="16"/>
        <end position="34"/>
    </location>
</feature>
<keyword evidence="1" id="KW-0812">Transmembrane</keyword>
<name>A0ABW1NJ85_9ACTN</name>
<comment type="caution">
    <text evidence="2">The sequence shown here is derived from an EMBL/GenBank/DDBJ whole genome shotgun (WGS) entry which is preliminary data.</text>
</comment>
<gene>
    <name evidence="2" type="ORF">ACFP1K_13465</name>
</gene>
<dbReference type="EMBL" id="JBHSRF010000015">
    <property type="protein sequence ID" value="MFC6082167.1"/>
    <property type="molecule type" value="Genomic_DNA"/>
</dbReference>
<evidence type="ECO:0000313" key="3">
    <source>
        <dbReference type="Proteomes" id="UP001596137"/>
    </source>
</evidence>
<dbReference type="RefSeq" id="WP_380751607.1">
    <property type="nucleotide sequence ID" value="NZ_JBHSRF010000015.1"/>
</dbReference>